<proteinExistence type="inferred from homology"/>
<evidence type="ECO:0000313" key="7">
    <source>
        <dbReference type="EMBL" id="WIF98584.1"/>
    </source>
</evidence>
<organism evidence="7 8">
    <name type="scientific">Pontibacillus chungwhensis</name>
    <dbReference type="NCBI Taxonomy" id="265426"/>
    <lineage>
        <taxon>Bacteria</taxon>
        <taxon>Bacillati</taxon>
        <taxon>Bacillota</taxon>
        <taxon>Bacilli</taxon>
        <taxon>Bacillales</taxon>
        <taxon>Bacillaceae</taxon>
        <taxon>Pontibacillus</taxon>
    </lineage>
</organism>
<accession>A0ABY8UYN5</accession>
<gene>
    <name evidence="7" type="ORF">QNI29_02630</name>
</gene>
<dbReference type="Pfam" id="PF01451">
    <property type="entry name" value="LMWPc"/>
    <property type="match status" value="1"/>
</dbReference>
<evidence type="ECO:0000256" key="3">
    <source>
        <dbReference type="ARBA" id="ARBA00022801"/>
    </source>
</evidence>
<dbReference type="PANTHER" id="PTHR11717">
    <property type="entry name" value="LOW MOLECULAR WEIGHT PROTEIN TYROSINE PHOSPHATASE"/>
    <property type="match status" value="1"/>
</dbReference>
<dbReference type="SMART" id="SM00226">
    <property type="entry name" value="LMWPc"/>
    <property type="match status" value="1"/>
</dbReference>
<dbReference type="Proteomes" id="UP001236652">
    <property type="component" value="Chromosome"/>
</dbReference>
<dbReference type="PANTHER" id="PTHR11717:SF7">
    <property type="entry name" value="LOW MOLECULAR WEIGHT PHOSPHOTYROSINE PROTEIN PHOSPHATASE"/>
    <property type="match status" value="1"/>
</dbReference>
<dbReference type="PRINTS" id="PR00719">
    <property type="entry name" value="LMWPTPASE"/>
</dbReference>
<comment type="catalytic activity">
    <reaction evidence="5">
        <text>O-phospho-L-tyrosyl-[protein] + H2O = L-tyrosyl-[protein] + phosphate</text>
        <dbReference type="Rhea" id="RHEA:10684"/>
        <dbReference type="Rhea" id="RHEA-COMP:10136"/>
        <dbReference type="Rhea" id="RHEA-COMP:20101"/>
        <dbReference type="ChEBI" id="CHEBI:15377"/>
        <dbReference type="ChEBI" id="CHEBI:43474"/>
        <dbReference type="ChEBI" id="CHEBI:46858"/>
        <dbReference type="ChEBI" id="CHEBI:61978"/>
        <dbReference type="EC" id="3.1.3.48"/>
    </reaction>
</comment>
<keyword evidence="4" id="KW-0904">Protein phosphatase</keyword>
<evidence type="ECO:0000256" key="2">
    <source>
        <dbReference type="ARBA" id="ARBA00013064"/>
    </source>
</evidence>
<protein>
    <recommendedName>
        <fullName evidence="2">protein-tyrosine-phosphatase</fullName>
        <ecNumber evidence="2">3.1.3.48</ecNumber>
    </recommendedName>
</protein>
<dbReference type="EMBL" id="CP126446">
    <property type="protein sequence ID" value="WIF98584.1"/>
    <property type="molecule type" value="Genomic_DNA"/>
</dbReference>
<keyword evidence="3 7" id="KW-0378">Hydrolase</keyword>
<sequence length="163" mass="18589">MKEEGDRLINVLFVCLGNICRSPMAEAVFRNLTEKEGLGGQFRIDSAGTGNWHEGKPPHLDTRRMLDLEGVSYEGMTARQVAISDWDEFDYIIAMDRQNYSDLESLRSFDEGVVVATFMDYVYDSDSKDVPDPYFTGNFEEVYELVQKGCENLLADIKEAYQL</sequence>
<evidence type="ECO:0000256" key="1">
    <source>
        <dbReference type="ARBA" id="ARBA00011063"/>
    </source>
</evidence>
<dbReference type="RefSeq" id="WP_284526754.1">
    <property type="nucleotide sequence ID" value="NZ_CP126446.1"/>
</dbReference>
<dbReference type="SUPFAM" id="SSF52788">
    <property type="entry name" value="Phosphotyrosine protein phosphatases I"/>
    <property type="match status" value="1"/>
</dbReference>
<dbReference type="CDD" id="cd16343">
    <property type="entry name" value="LMWPTP"/>
    <property type="match status" value="1"/>
</dbReference>
<evidence type="ECO:0000259" key="6">
    <source>
        <dbReference type="SMART" id="SM00226"/>
    </source>
</evidence>
<dbReference type="EC" id="3.1.3.48" evidence="2"/>
<evidence type="ECO:0000256" key="4">
    <source>
        <dbReference type="ARBA" id="ARBA00022912"/>
    </source>
</evidence>
<keyword evidence="8" id="KW-1185">Reference proteome</keyword>
<comment type="similarity">
    <text evidence="1">Belongs to the low molecular weight phosphotyrosine protein phosphatase family.</text>
</comment>
<evidence type="ECO:0000256" key="5">
    <source>
        <dbReference type="ARBA" id="ARBA00051722"/>
    </source>
</evidence>
<dbReference type="GO" id="GO:0004725">
    <property type="term" value="F:protein tyrosine phosphatase activity"/>
    <property type="evidence" value="ECO:0007669"/>
    <property type="project" value="UniProtKB-EC"/>
</dbReference>
<evidence type="ECO:0000313" key="8">
    <source>
        <dbReference type="Proteomes" id="UP001236652"/>
    </source>
</evidence>
<dbReference type="Gene3D" id="3.40.50.2300">
    <property type="match status" value="1"/>
</dbReference>
<feature type="domain" description="Phosphotyrosine protein phosphatase I" evidence="6">
    <location>
        <begin position="9"/>
        <end position="156"/>
    </location>
</feature>
<dbReference type="InterPro" id="IPR023485">
    <property type="entry name" value="Ptyr_pPase"/>
</dbReference>
<dbReference type="InterPro" id="IPR036196">
    <property type="entry name" value="Ptyr_pPase_sf"/>
</dbReference>
<reference evidence="7 8" key="1">
    <citation type="submission" date="2023-05" db="EMBL/GenBank/DDBJ databases">
        <title>Comparative genomics reveals the evidence of polycyclic aromatic hydrocarbons degradation in moderately halophilic genus Pontibacillus.</title>
        <authorList>
            <person name="Yang H."/>
            <person name="Qian Z."/>
        </authorList>
    </citation>
    <scope>NUCLEOTIDE SEQUENCE [LARGE SCALE GENOMIC DNA]</scope>
    <source>
        <strain evidence="8">HN14</strain>
    </source>
</reference>
<dbReference type="InterPro" id="IPR050438">
    <property type="entry name" value="LMW_PTPase"/>
</dbReference>
<name>A0ABY8UYN5_9BACI</name>
<dbReference type="InterPro" id="IPR017867">
    <property type="entry name" value="Tyr_phospatase_low_mol_wt"/>
</dbReference>